<organism evidence="2 3">
    <name type="scientific">Drosophila suzukii</name>
    <name type="common">Spotted-wing drosophila fruit fly</name>
    <dbReference type="NCBI Taxonomy" id="28584"/>
    <lineage>
        <taxon>Eukaryota</taxon>
        <taxon>Metazoa</taxon>
        <taxon>Ecdysozoa</taxon>
        <taxon>Arthropoda</taxon>
        <taxon>Hexapoda</taxon>
        <taxon>Insecta</taxon>
        <taxon>Pterygota</taxon>
        <taxon>Neoptera</taxon>
        <taxon>Endopterygota</taxon>
        <taxon>Diptera</taxon>
        <taxon>Brachycera</taxon>
        <taxon>Muscomorpha</taxon>
        <taxon>Ephydroidea</taxon>
        <taxon>Drosophilidae</taxon>
        <taxon>Drosophila</taxon>
        <taxon>Sophophora</taxon>
    </lineage>
</organism>
<protein>
    <submittedName>
        <fullName evidence="3">Cell cycle negative regulator roughex</fullName>
    </submittedName>
</protein>
<feature type="region of interest" description="Disordered" evidence="1">
    <location>
        <begin position="203"/>
        <end position="344"/>
    </location>
</feature>
<dbReference type="InterPro" id="IPR009259">
    <property type="entry name" value="Roughex"/>
</dbReference>
<feature type="compositionally biased region" description="Acidic residues" evidence="1">
    <location>
        <begin position="254"/>
        <end position="263"/>
    </location>
</feature>
<keyword evidence="2" id="KW-1185">Reference proteome</keyword>
<feature type="compositionally biased region" description="Polar residues" evidence="1">
    <location>
        <begin position="310"/>
        <end position="329"/>
    </location>
</feature>
<dbReference type="Pfam" id="PF06020">
    <property type="entry name" value="Roughex"/>
    <property type="match status" value="1"/>
</dbReference>
<accession>A0AB39ZDH6</accession>
<evidence type="ECO:0000313" key="3">
    <source>
        <dbReference type="RefSeq" id="XP_016931678.2"/>
    </source>
</evidence>
<dbReference type="Proteomes" id="UP001652628">
    <property type="component" value="Chromosome X"/>
</dbReference>
<dbReference type="GeneID" id="108011117"/>
<dbReference type="RefSeq" id="XP_016931678.2">
    <property type="nucleotide sequence ID" value="XM_017076189.4"/>
</dbReference>
<dbReference type="AlphaFoldDB" id="A0AB39ZDH6"/>
<gene>
    <name evidence="3" type="primary">rux</name>
</gene>
<name>A0AB39ZDH6_DROSZ</name>
<sequence>MNIPGDHEMTPLEVVHEFIRGVDDGTIRRDLAEDCILNFYSRNVRGAKDITGFMRTQVTRRYKHEAFDEAACPSVGDEVLLQERFSRSFDRERRRIYEQKERDKTTTNLHLRAESDDESGPPEFPMFLITPPRPSSYPMDSLKYVEAVGRLRKRDNGYGGMDLGESSAVHLTLGYRSTQLPGSRMRGIEICLAVYDRGLRGSLNRSTLEAPPTAISIQRRGNARHNPSTDDEADDALPPPTSRRWVRRTLFTEENAEEEDEAPDPNSDAVAPATAGLEQEQPGARPAEEAPQEEANTDVNSPRSSEDPACSSSTSSYTPRKRQQPTNGNEVAPKRTPGPQRMRF</sequence>
<evidence type="ECO:0000313" key="2">
    <source>
        <dbReference type="Proteomes" id="UP001652628"/>
    </source>
</evidence>
<proteinExistence type="predicted"/>
<dbReference type="CTD" id="31535"/>
<reference evidence="3" key="1">
    <citation type="submission" date="2025-08" db="UniProtKB">
        <authorList>
            <consortium name="RefSeq"/>
        </authorList>
    </citation>
    <scope>IDENTIFICATION</scope>
</reference>
<evidence type="ECO:0000256" key="1">
    <source>
        <dbReference type="SAM" id="MobiDB-lite"/>
    </source>
</evidence>